<feature type="signal peptide" evidence="3">
    <location>
        <begin position="1"/>
        <end position="19"/>
    </location>
</feature>
<feature type="compositionally biased region" description="Low complexity" evidence="1">
    <location>
        <begin position="139"/>
        <end position="158"/>
    </location>
</feature>
<comment type="caution">
    <text evidence="4">The sequence shown here is derived from an EMBL/GenBank/DDBJ whole genome shotgun (WGS) entry which is preliminary data.</text>
</comment>
<keyword evidence="2" id="KW-0812">Transmembrane</keyword>
<name>A0ABR3JBZ7_9AGAR</name>
<accession>A0ABR3JBZ7</accession>
<gene>
    <name evidence="4" type="ORF">HGRIS_004477</name>
</gene>
<evidence type="ECO:0000313" key="4">
    <source>
        <dbReference type="EMBL" id="KAL0953224.1"/>
    </source>
</evidence>
<dbReference type="EMBL" id="JASNQZ010000008">
    <property type="protein sequence ID" value="KAL0953224.1"/>
    <property type="molecule type" value="Genomic_DNA"/>
</dbReference>
<feature type="transmembrane region" description="Helical" evidence="2">
    <location>
        <begin position="333"/>
        <end position="356"/>
    </location>
</feature>
<sequence length="394" mass="42825">MRRPLTSVFLLVFFSSKYGLSGPAGEGEPCISEHDRLDLRTHRFTSQCGETTFCAVISNLTSGTNETTSSFALYNQAIAQRRNADRNVSQPGTSRQRRQETQVQEETTPSASYGLVSPTPALQSQDTSAQLPSASLLDPTSATKPSETSASSTSTSQPLPTPDGICTRRLCRRDEFPFGYGPNDALPPLCAPGFFCPDEGSGCQPLVPLGGLCQLGRDEQCALPYPGLPLWNSSSVLCLQSICTYANRTSNQPCTSDATTYTAFAQDGQLINVTISRDTCVRPAYFCGASQTCEQTRLLSMPCSADHQCASYNCAPLGVCVPSPETPYHVAPWQYAVTIICVVGALLGTVTILTLVHRRHRRANYTILREYYLEQISLRRAIISLHSSANYSTK</sequence>
<keyword evidence="5" id="KW-1185">Reference proteome</keyword>
<keyword evidence="2" id="KW-0472">Membrane</keyword>
<evidence type="ECO:0000313" key="5">
    <source>
        <dbReference type="Proteomes" id="UP001556367"/>
    </source>
</evidence>
<protein>
    <submittedName>
        <fullName evidence="4">Uncharacterized protein</fullName>
    </submittedName>
</protein>
<evidence type="ECO:0000256" key="2">
    <source>
        <dbReference type="SAM" id="Phobius"/>
    </source>
</evidence>
<keyword evidence="3" id="KW-0732">Signal</keyword>
<evidence type="ECO:0000256" key="3">
    <source>
        <dbReference type="SAM" id="SignalP"/>
    </source>
</evidence>
<dbReference type="Proteomes" id="UP001556367">
    <property type="component" value="Unassembled WGS sequence"/>
</dbReference>
<keyword evidence="2" id="KW-1133">Transmembrane helix</keyword>
<proteinExistence type="predicted"/>
<reference evidence="5" key="1">
    <citation type="submission" date="2024-06" db="EMBL/GenBank/DDBJ databases">
        <title>Multi-omics analyses provide insights into the biosynthesis of the anticancer antibiotic pleurotin in Hohenbuehelia grisea.</title>
        <authorList>
            <person name="Weaver J.A."/>
            <person name="Alberti F."/>
        </authorList>
    </citation>
    <scope>NUCLEOTIDE SEQUENCE [LARGE SCALE GENOMIC DNA]</scope>
    <source>
        <strain evidence="5">T-177</strain>
    </source>
</reference>
<feature type="region of interest" description="Disordered" evidence="1">
    <location>
        <begin position="82"/>
        <end position="164"/>
    </location>
</feature>
<feature type="compositionally biased region" description="Polar residues" evidence="1">
    <location>
        <begin position="120"/>
        <end position="133"/>
    </location>
</feature>
<evidence type="ECO:0000256" key="1">
    <source>
        <dbReference type="SAM" id="MobiDB-lite"/>
    </source>
</evidence>
<feature type="chain" id="PRO_5047011548" evidence="3">
    <location>
        <begin position="20"/>
        <end position="394"/>
    </location>
</feature>
<organism evidence="4 5">
    <name type="scientific">Hohenbuehelia grisea</name>
    <dbReference type="NCBI Taxonomy" id="104357"/>
    <lineage>
        <taxon>Eukaryota</taxon>
        <taxon>Fungi</taxon>
        <taxon>Dikarya</taxon>
        <taxon>Basidiomycota</taxon>
        <taxon>Agaricomycotina</taxon>
        <taxon>Agaricomycetes</taxon>
        <taxon>Agaricomycetidae</taxon>
        <taxon>Agaricales</taxon>
        <taxon>Pleurotineae</taxon>
        <taxon>Pleurotaceae</taxon>
        <taxon>Hohenbuehelia</taxon>
    </lineage>
</organism>